<dbReference type="PANTHER" id="PTHR38699">
    <property type="entry name" value="CHROMOSOME 1, WHOLE GENOME SHOTGUN SEQUENCE"/>
    <property type="match status" value="1"/>
</dbReference>
<name>A0A9P5PLF3_9AGAR</name>
<dbReference type="EMBL" id="JADNRY010000066">
    <property type="protein sequence ID" value="KAF9067979.1"/>
    <property type="molecule type" value="Genomic_DNA"/>
</dbReference>
<comment type="caution">
    <text evidence="1">The sequence shown here is derived from an EMBL/GenBank/DDBJ whole genome shotgun (WGS) entry which is preliminary data.</text>
</comment>
<evidence type="ECO:0000313" key="2">
    <source>
        <dbReference type="Proteomes" id="UP000772434"/>
    </source>
</evidence>
<dbReference type="OrthoDB" id="2430343at2759"/>
<organism evidence="1 2">
    <name type="scientific">Rhodocollybia butyracea</name>
    <dbReference type="NCBI Taxonomy" id="206335"/>
    <lineage>
        <taxon>Eukaryota</taxon>
        <taxon>Fungi</taxon>
        <taxon>Dikarya</taxon>
        <taxon>Basidiomycota</taxon>
        <taxon>Agaricomycotina</taxon>
        <taxon>Agaricomycetes</taxon>
        <taxon>Agaricomycetidae</taxon>
        <taxon>Agaricales</taxon>
        <taxon>Marasmiineae</taxon>
        <taxon>Omphalotaceae</taxon>
        <taxon>Rhodocollybia</taxon>
    </lineage>
</organism>
<dbReference type="Proteomes" id="UP000772434">
    <property type="component" value="Unassembled WGS sequence"/>
</dbReference>
<dbReference type="InterPro" id="IPR013898">
    <property type="entry name" value="Atg43"/>
</dbReference>
<sequence length="112" mass="12990">PPLPDLRFELTYVQSIQPYICFRRSSSYKNTSEEPSETIEVKWRHVLWITVRDQIISPLLQGTMWAIMAFYLSPFSAQIGHGLVERASMTRTEGKGVRWLRSWIKSLGFKAA</sequence>
<dbReference type="PANTHER" id="PTHR38699:SF1">
    <property type="entry name" value="MITOPHAGY RECEPTOR ATG43"/>
    <property type="match status" value="1"/>
</dbReference>
<protein>
    <submittedName>
        <fullName evidence="1">Uncharacterized protein</fullName>
    </submittedName>
</protein>
<dbReference type="GO" id="GO:0000423">
    <property type="term" value="P:mitophagy"/>
    <property type="evidence" value="ECO:0007669"/>
    <property type="project" value="InterPro"/>
</dbReference>
<gene>
    <name evidence="1" type="ORF">BDP27DRAFT_1225137</name>
</gene>
<feature type="non-terminal residue" evidence="1">
    <location>
        <position position="1"/>
    </location>
</feature>
<dbReference type="GO" id="GO:0140580">
    <property type="term" value="F:mitochondrion autophagosome adaptor activity"/>
    <property type="evidence" value="ECO:0007669"/>
    <property type="project" value="InterPro"/>
</dbReference>
<dbReference type="AlphaFoldDB" id="A0A9P5PLF3"/>
<keyword evidence="2" id="KW-1185">Reference proteome</keyword>
<reference evidence="1" key="1">
    <citation type="submission" date="2020-11" db="EMBL/GenBank/DDBJ databases">
        <authorList>
            <consortium name="DOE Joint Genome Institute"/>
            <person name="Ahrendt S."/>
            <person name="Riley R."/>
            <person name="Andreopoulos W."/>
            <person name="Labutti K."/>
            <person name="Pangilinan J."/>
            <person name="Ruiz-Duenas F.J."/>
            <person name="Barrasa J.M."/>
            <person name="Sanchez-Garcia M."/>
            <person name="Camarero S."/>
            <person name="Miyauchi S."/>
            <person name="Serrano A."/>
            <person name="Linde D."/>
            <person name="Babiker R."/>
            <person name="Drula E."/>
            <person name="Ayuso-Fernandez I."/>
            <person name="Pacheco R."/>
            <person name="Padilla G."/>
            <person name="Ferreira P."/>
            <person name="Barriuso J."/>
            <person name="Kellner H."/>
            <person name="Castanera R."/>
            <person name="Alfaro M."/>
            <person name="Ramirez L."/>
            <person name="Pisabarro A.G."/>
            <person name="Kuo A."/>
            <person name="Tritt A."/>
            <person name="Lipzen A."/>
            <person name="He G."/>
            <person name="Yan M."/>
            <person name="Ng V."/>
            <person name="Cullen D."/>
            <person name="Martin F."/>
            <person name="Rosso M.-N."/>
            <person name="Henrissat B."/>
            <person name="Hibbett D."/>
            <person name="Martinez A.T."/>
            <person name="Grigoriev I.V."/>
        </authorList>
    </citation>
    <scope>NUCLEOTIDE SEQUENCE</scope>
    <source>
        <strain evidence="1">AH 40177</strain>
    </source>
</reference>
<evidence type="ECO:0000313" key="1">
    <source>
        <dbReference type="EMBL" id="KAF9067979.1"/>
    </source>
</evidence>
<accession>A0A9P5PLF3</accession>
<proteinExistence type="predicted"/>